<name>A0A1F5NRH6_9BACT</name>
<evidence type="ECO:0000256" key="4">
    <source>
        <dbReference type="ARBA" id="ARBA00032089"/>
    </source>
</evidence>
<gene>
    <name evidence="7" type="ORF">A2660_01020</name>
</gene>
<dbReference type="InterPro" id="IPR042175">
    <property type="entry name" value="Cell/Rod_MreC_2"/>
</dbReference>
<dbReference type="InterPro" id="IPR007221">
    <property type="entry name" value="MreC"/>
</dbReference>
<sequence length="253" mass="27483">IIFMLLALLLIFDQKGYLGALKDGYFRVYGTITQKLTQGVSAIKVSFGTFFIIKNLASDNARLNQQVDELSFANARLKSAQDENLALRRALNFKEGSPLDLVPVEALLLDPTGFTQTVIVDKGENYNLRVNQPIVVSPGILVGKITKIYPNSAEVTLITDPDVVINAEAVDSGAKGLIKGQHGLALAFDLITQNELIKTGDNVITSGLSEDFPRGLLIGEISSIRSTGSDLFQKAFVAPVADLRNLRFLFAVQ</sequence>
<feature type="non-terminal residue" evidence="7">
    <location>
        <position position="1"/>
    </location>
</feature>
<keyword evidence="5" id="KW-0175">Coiled coil</keyword>
<evidence type="ECO:0000256" key="2">
    <source>
        <dbReference type="ARBA" id="ARBA00013855"/>
    </source>
</evidence>
<feature type="domain" description="Rod shape-determining protein MreC beta-barrel core" evidence="6">
    <location>
        <begin position="110"/>
        <end position="251"/>
    </location>
</feature>
<dbReference type="PANTHER" id="PTHR34138">
    <property type="entry name" value="CELL SHAPE-DETERMINING PROTEIN MREC"/>
    <property type="match status" value="1"/>
</dbReference>
<evidence type="ECO:0000256" key="5">
    <source>
        <dbReference type="SAM" id="Coils"/>
    </source>
</evidence>
<reference evidence="7 8" key="1">
    <citation type="journal article" date="2016" name="Nat. Commun.">
        <title>Thousands of microbial genomes shed light on interconnected biogeochemical processes in an aquifer system.</title>
        <authorList>
            <person name="Anantharaman K."/>
            <person name="Brown C.T."/>
            <person name="Hug L.A."/>
            <person name="Sharon I."/>
            <person name="Castelle C.J."/>
            <person name="Probst A.J."/>
            <person name="Thomas B.C."/>
            <person name="Singh A."/>
            <person name="Wilkins M.J."/>
            <person name="Karaoz U."/>
            <person name="Brodie E.L."/>
            <person name="Williams K.H."/>
            <person name="Hubbard S.S."/>
            <person name="Banfield J.F."/>
        </authorList>
    </citation>
    <scope>NUCLEOTIDE SEQUENCE [LARGE SCALE GENOMIC DNA]</scope>
</reference>
<evidence type="ECO:0000259" key="6">
    <source>
        <dbReference type="Pfam" id="PF04085"/>
    </source>
</evidence>
<keyword evidence="3" id="KW-0133">Cell shape</keyword>
<evidence type="ECO:0000256" key="3">
    <source>
        <dbReference type="ARBA" id="ARBA00022960"/>
    </source>
</evidence>
<dbReference type="Gene3D" id="2.40.10.340">
    <property type="entry name" value="Rod shape-determining protein MreC, domain 1"/>
    <property type="match status" value="1"/>
</dbReference>
<dbReference type="AlphaFoldDB" id="A0A1F5NRH6"/>
<evidence type="ECO:0000313" key="8">
    <source>
        <dbReference type="Proteomes" id="UP000176233"/>
    </source>
</evidence>
<proteinExistence type="inferred from homology"/>
<evidence type="ECO:0000313" key="7">
    <source>
        <dbReference type="EMBL" id="OGE80267.1"/>
    </source>
</evidence>
<dbReference type="NCBIfam" id="TIGR00219">
    <property type="entry name" value="mreC"/>
    <property type="match status" value="1"/>
</dbReference>
<comment type="caution">
    <text evidence="7">The sequence shown here is derived from an EMBL/GenBank/DDBJ whole genome shotgun (WGS) entry which is preliminary data.</text>
</comment>
<dbReference type="PANTHER" id="PTHR34138:SF1">
    <property type="entry name" value="CELL SHAPE-DETERMINING PROTEIN MREC"/>
    <property type="match status" value="1"/>
</dbReference>
<dbReference type="InterPro" id="IPR042177">
    <property type="entry name" value="Cell/Rod_1"/>
</dbReference>
<dbReference type="InterPro" id="IPR055342">
    <property type="entry name" value="MreC_beta-barrel_core"/>
</dbReference>
<comment type="similarity">
    <text evidence="1">Belongs to the MreC family.</text>
</comment>
<dbReference type="GO" id="GO:0008360">
    <property type="term" value="P:regulation of cell shape"/>
    <property type="evidence" value="ECO:0007669"/>
    <property type="project" value="UniProtKB-KW"/>
</dbReference>
<dbReference type="EMBL" id="MFEJ01000016">
    <property type="protein sequence ID" value="OGE80267.1"/>
    <property type="molecule type" value="Genomic_DNA"/>
</dbReference>
<feature type="coiled-coil region" evidence="5">
    <location>
        <begin position="53"/>
        <end position="90"/>
    </location>
</feature>
<accession>A0A1F5NRH6</accession>
<dbReference type="GO" id="GO:0005886">
    <property type="term" value="C:plasma membrane"/>
    <property type="evidence" value="ECO:0007669"/>
    <property type="project" value="TreeGrafter"/>
</dbReference>
<organism evidence="7 8">
    <name type="scientific">Candidatus Doudnabacteria bacterium RIFCSPHIGHO2_01_FULL_45_18</name>
    <dbReference type="NCBI Taxonomy" id="1817823"/>
    <lineage>
        <taxon>Bacteria</taxon>
        <taxon>Candidatus Doudnaibacteriota</taxon>
    </lineage>
</organism>
<protein>
    <recommendedName>
        <fullName evidence="2">Cell shape-determining protein MreC</fullName>
    </recommendedName>
    <alternativeName>
        <fullName evidence="4">Cell shape protein MreC</fullName>
    </alternativeName>
</protein>
<dbReference type="Pfam" id="PF04085">
    <property type="entry name" value="MreC"/>
    <property type="match status" value="1"/>
</dbReference>
<dbReference type="PIRSF" id="PIRSF038471">
    <property type="entry name" value="MreC"/>
    <property type="match status" value="1"/>
</dbReference>
<dbReference type="Proteomes" id="UP000176233">
    <property type="component" value="Unassembled WGS sequence"/>
</dbReference>
<dbReference type="Gene3D" id="2.40.10.350">
    <property type="entry name" value="Rod shape-determining protein MreC, domain 2"/>
    <property type="match status" value="1"/>
</dbReference>
<evidence type="ECO:0000256" key="1">
    <source>
        <dbReference type="ARBA" id="ARBA00009369"/>
    </source>
</evidence>